<dbReference type="InterPro" id="IPR000626">
    <property type="entry name" value="Ubiquitin-like_dom"/>
</dbReference>
<organism evidence="3 4">
    <name type="scientific">Gnathostoma spinigerum</name>
    <dbReference type="NCBI Taxonomy" id="75299"/>
    <lineage>
        <taxon>Eukaryota</taxon>
        <taxon>Metazoa</taxon>
        <taxon>Ecdysozoa</taxon>
        <taxon>Nematoda</taxon>
        <taxon>Chromadorea</taxon>
        <taxon>Rhabditida</taxon>
        <taxon>Spirurina</taxon>
        <taxon>Gnathostomatomorpha</taxon>
        <taxon>Gnathostomatoidea</taxon>
        <taxon>Gnathostomatidae</taxon>
        <taxon>Gnathostoma</taxon>
    </lineage>
</organism>
<dbReference type="Pfam" id="PF00240">
    <property type="entry name" value="ubiquitin"/>
    <property type="match status" value="1"/>
</dbReference>
<dbReference type="Gene3D" id="3.10.20.90">
    <property type="entry name" value="Phosphatidylinositol 3-kinase Catalytic Subunit, Chain A, domain 1"/>
    <property type="match status" value="1"/>
</dbReference>
<accession>A0ABD6F2T4</accession>
<name>A0ABD6F2T4_9BILA</name>
<keyword evidence="4" id="KW-1185">Reference proteome</keyword>
<comment type="caution">
    <text evidence="3">The sequence shown here is derived from an EMBL/GenBank/DDBJ whole genome shotgun (WGS) entry which is preliminary data.</text>
</comment>
<evidence type="ECO:0000313" key="3">
    <source>
        <dbReference type="EMBL" id="MFH4984394.1"/>
    </source>
</evidence>
<gene>
    <name evidence="3" type="ORF">AB6A40_011103</name>
</gene>
<dbReference type="InterPro" id="IPR015496">
    <property type="entry name" value="Ubiquilin"/>
</dbReference>
<proteinExistence type="predicted"/>
<reference evidence="3 4" key="1">
    <citation type="submission" date="2024-08" db="EMBL/GenBank/DDBJ databases">
        <title>Gnathostoma spinigerum genome.</title>
        <authorList>
            <person name="Gonzalez-Bertolin B."/>
            <person name="Monzon S."/>
            <person name="Zaballos A."/>
            <person name="Jimenez P."/>
            <person name="Dekumyoy P."/>
            <person name="Varona S."/>
            <person name="Cuesta I."/>
            <person name="Sumanam S."/>
            <person name="Adisakwattana P."/>
            <person name="Gasser R.B."/>
            <person name="Hernandez-Gonzalez A."/>
            <person name="Young N.D."/>
            <person name="Perteguer M.J."/>
        </authorList>
    </citation>
    <scope>NUCLEOTIDE SEQUENCE [LARGE SCALE GENOMIC DNA]</scope>
    <source>
        <strain evidence="3">AL3</strain>
        <tissue evidence="3">Liver</tissue>
    </source>
</reference>
<protein>
    <recommendedName>
        <fullName evidence="2">Ubiquitin-like domain-containing protein</fullName>
    </recommendedName>
</protein>
<sequence length="104" mass="11102">MADSGSDDEQQTQIAIKVKTTAEAYDIKVKEKATVGKVKSVLSEMLKQPAEKLCLIFSGKILKDHETIDKHGIKDGMAVHLVVREKQPKSAGGTSSSATSSAVC</sequence>
<dbReference type="SMART" id="SM00213">
    <property type="entry name" value="UBQ"/>
    <property type="match status" value="1"/>
</dbReference>
<feature type="compositionally biased region" description="Low complexity" evidence="1">
    <location>
        <begin position="90"/>
        <end position="104"/>
    </location>
</feature>
<evidence type="ECO:0000313" key="4">
    <source>
        <dbReference type="Proteomes" id="UP001608902"/>
    </source>
</evidence>
<dbReference type="PROSITE" id="PS50053">
    <property type="entry name" value="UBIQUITIN_2"/>
    <property type="match status" value="1"/>
</dbReference>
<dbReference type="SUPFAM" id="SSF54236">
    <property type="entry name" value="Ubiquitin-like"/>
    <property type="match status" value="1"/>
</dbReference>
<evidence type="ECO:0000256" key="1">
    <source>
        <dbReference type="SAM" id="MobiDB-lite"/>
    </source>
</evidence>
<dbReference type="AlphaFoldDB" id="A0ABD6F2T4"/>
<dbReference type="InterPro" id="IPR029071">
    <property type="entry name" value="Ubiquitin-like_domsf"/>
</dbReference>
<evidence type="ECO:0000259" key="2">
    <source>
        <dbReference type="PROSITE" id="PS50053"/>
    </source>
</evidence>
<dbReference type="EMBL" id="JBGFUD010017193">
    <property type="protein sequence ID" value="MFH4984394.1"/>
    <property type="molecule type" value="Genomic_DNA"/>
</dbReference>
<feature type="region of interest" description="Disordered" evidence="1">
    <location>
        <begin position="85"/>
        <end position="104"/>
    </location>
</feature>
<feature type="domain" description="Ubiquitin-like" evidence="2">
    <location>
        <begin position="12"/>
        <end position="88"/>
    </location>
</feature>
<dbReference type="Proteomes" id="UP001608902">
    <property type="component" value="Unassembled WGS sequence"/>
</dbReference>
<dbReference type="PANTHER" id="PTHR10677">
    <property type="entry name" value="UBIQUILIN"/>
    <property type="match status" value="1"/>
</dbReference>
<dbReference type="PANTHER" id="PTHR10677:SF3">
    <property type="entry name" value="FI07626P-RELATED"/>
    <property type="match status" value="1"/>
</dbReference>